<dbReference type="RefSeq" id="WP_130019158.1">
    <property type="nucleotide sequence ID" value="NZ_SEWF01000002.1"/>
</dbReference>
<proteinExistence type="predicted"/>
<gene>
    <name evidence="2" type="ORF">EWM59_01415</name>
</gene>
<accession>A0A4Q5M4I5</accession>
<protein>
    <submittedName>
        <fullName evidence="2">Uncharacterized protein</fullName>
    </submittedName>
</protein>
<name>A0A4Q5M4I5_9BACT</name>
<keyword evidence="3" id="KW-1185">Reference proteome</keyword>
<evidence type="ECO:0000256" key="1">
    <source>
        <dbReference type="SAM" id="Phobius"/>
    </source>
</evidence>
<feature type="transmembrane region" description="Helical" evidence="1">
    <location>
        <begin position="44"/>
        <end position="65"/>
    </location>
</feature>
<keyword evidence="1" id="KW-0812">Transmembrane</keyword>
<reference evidence="2 3" key="1">
    <citation type="submission" date="2019-02" db="EMBL/GenBank/DDBJ databases">
        <title>Bacterial novel species Emticicia sp. 17J42-9 isolated from soil.</title>
        <authorList>
            <person name="Jung H.-Y."/>
        </authorList>
    </citation>
    <scope>NUCLEOTIDE SEQUENCE [LARGE SCALE GENOMIC DNA]</scope>
    <source>
        <strain evidence="2 3">17J42-9</strain>
    </source>
</reference>
<organism evidence="2 3">
    <name type="scientific">Emticicia agri</name>
    <dbReference type="NCBI Taxonomy" id="2492393"/>
    <lineage>
        <taxon>Bacteria</taxon>
        <taxon>Pseudomonadati</taxon>
        <taxon>Bacteroidota</taxon>
        <taxon>Cytophagia</taxon>
        <taxon>Cytophagales</taxon>
        <taxon>Leadbetterellaceae</taxon>
        <taxon>Emticicia</taxon>
    </lineage>
</organism>
<evidence type="ECO:0000313" key="2">
    <source>
        <dbReference type="EMBL" id="RYU97376.1"/>
    </source>
</evidence>
<dbReference type="OrthoDB" id="1448671at2"/>
<comment type="caution">
    <text evidence="2">The sequence shown here is derived from an EMBL/GenBank/DDBJ whole genome shotgun (WGS) entry which is preliminary data.</text>
</comment>
<keyword evidence="1" id="KW-1133">Transmembrane helix</keyword>
<dbReference type="AlphaFoldDB" id="A0A4Q5M4I5"/>
<feature type="transmembrane region" description="Helical" evidence="1">
    <location>
        <begin position="133"/>
        <end position="150"/>
    </location>
</feature>
<feature type="transmembrane region" description="Helical" evidence="1">
    <location>
        <begin position="85"/>
        <end position="106"/>
    </location>
</feature>
<feature type="transmembrane region" description="Helical" evidence="1">
    <location>
        <begin position="12"/>
        <end position="32"/>
    </location>
</feature>
<evidence type="ECO:0000313" key="3">
    <source>
        <dbReference type="Proteomes" id="UP000293162"/>
    </source>
</evidence>
<dbReference type="EMBL" id="SEWF01000002">
    <property type="protein sequence ID" value="RYU97376.1"/>
    <property type="molecule type" value="Genomic_DNA"/>
</dbReference>
<sequence>MQKTNKFKSKIAFLAYYQIAGGTVGILLLIWLIASTFPVQGMSILLYLLMAVFFGLSICSGWLLIEKRIEAGLTLSKINQILQIFGLAFGGFAFEYVAGVAVFIGINLEDSASFMFNFSFSKLELYVNSSKDFAKVEVNLIAIYLVYLIIKLQNAIASDRRLGVSEEDA</sequence>
<keyword evidence="1" id="KW-0472">Membrane</keyword>
<dbReference type="Proteomes" id="UP000293162">
    <property type="component" value="Unassembled WGS sequence"/>
</dbReference>